<feature type="compositionally biased region" description="Basic and acidic residues" evidence="2">
    <location>
        <begin position="142"/>
        <end position="161"/>
    </location>
</feature>
<dbReference type="AlphaFoldDB" id="A0A8S1SKP0"/>
<protein>
    <recommendedName>
        <fullName evidence="5">EF-hand domain-containing protein</fullName>
    </recommendedName>
</protein>
<dbReference type="PANTHER" id="PTHR35381">
    <property type="entry name" value="EF-HAND DOMAIN-CONTAINING PROTEIN"/>
    <property type="match status" value="1"/>
</dbReference>
<dbReference type="EMBL" id="CAJJDP010000010">
    <property type="protein sequence ID" value="CAD8139899.1"/>
    <property type="molecule type" value="Genomic_DNA"/>
</dbReference>
<dbReference type="OrthoDB" id="299378at2759"/>
<feature type="region of interest" description="Disordered" evidence="2">
    <location>
        <begin position="14"/>
        <end position="40"/>
    </location>
</feature>
<sequence>MNYEALLEELGLDGTLQKQTSKSPQNNTRASDNTYLTKTPETQPRKIKLILNVNLSSNQVEQLMIYQDDDPKTKVSEFCHLHQLDKNAQNVLIKQINSNTNNENYQSQHKLQQQNYYSKQLQSYSTKESEQPGERLYQLAQKKKEQRENQIKQYQTEKQEQEQQQFQQTPKLSKQTKIYLEQAGYRKNGYMREKGTLKDKQIQQVFLDEQGKEYNFVPQINELSKQMSNYIREKQHYENVFDELYEQARNRMYSQPEYDIPECTFKPSVNQNIKIDENFLTRMEKKQEEQRERRELIKMKYENVDLKTRQLLYRPKICRSPYAQTSSENVYEQIKSQAVHEKLYLQSKLKSEKLQQLTKQTIMEQKKSLNVRLKNEFSEDIVFLQRKKILKQLFAEMDSNQDGLIQCSYEEINNLSPNIIQTLWPIFKILQEQKIQLDFDDFFENVYEYCVNLPQIQKDIIFKKSKNNNPIMKDQDHTFIPKTNKKSKSINTVHYPSCKCEICSQIANIQRELNDQ</sequence>
<dbReference type="Proteomes" id="UP000683925">
    <property type="component" value="Unassembled WGS sequence"/>
</dbReference>
<proteinExistence type="predicted"/>
<evidence type="ECO:0000313" key="3">
    <source>
        <dbReference type="EMBL" id="CAD8139899.1"/>
    </source>
</evidence>
<dbReference type="PANTHER" id="PTHR35381:SF1">
    <property type="entry name" value="EF-HAND DOMAIN-CONTAINING PROTEIN"/>
    <property type="match status" value="1"/>
</dbReference>
<evidence type="ECO:0000313" key="4">
    <source>
        <dbReference type="Proteomes" id="UP000683925"/>
    </source>
</evidence>
<accession>A0A8S1SKP0</accession>
<keyword evidence="4" id="KW-1185">Reference proteome</keyword>
<keyword evidence="1" id="KW-0175">Coiled coil</keyword>
<reference evidence="3" key="1">
    <citation type="submission" date="2021-01" db="EMBL/GenBank/DDBJ databases">
        <authorList>
            <consortium name="Genoscope - CEA"/>
            <person name="William W."/>
        </authorList>
    </citation>
    <scope>NUCLEOTIDE SEQUENCE</scope>
</reference>
<evidence type="ECO:0008006" key="5">
    <source>
        <dbReference type="Google" id="ProtNLM"/>
    </source>
</evidence>
<feature type="compositionally biased region" description="Polar residues" evidence="2">
    <location>
        <begin position="16"/>
        <end position="40"/>
    </location>
</feature>
<dbReference type="OMA" id="GLIQCSY"/>
<name>A0A8S1SKP0_PAROT</name>
<organism evidence="3 4">
    <name type="scientific">Paramecium octaurelia</name>
    <dbReference type="NCBI Taxonomy" id="43137"/>
    <lineage>
        <taxon>Eukaryota</taxon>
        <taxon>Sar</taxon>
        <taxon>Alveolata</taxon>
        <taxon>Ciliophora</taxon>
        <taxon>Intramacronucleata</taxon>
        <taxon>Oligohymenophorea</taxon>
        <taxon>Peniculida</taxon>
        <taxon>Parameciidae</taxon>
        <taxon>Paramecium</taxon>
    </lineage>
</organism>
<feature type="region of interest" description="Disordered" evidence="2">
    <location>
        <begin position="142"/>
        <end position="170"/>
    </location>
</feature>
<feature type="coiled-coil region" evidence="1">
    <location>
        <begin position="220"/>
        <end position="247"/>
    </location>
</feature>
<evidence type="ECO:0000256" key="1">
    <source>
        <dbReference type="SAM" id="Coils"/>
    </source>
</evidence>
<comment type="caution">
    <text evidence="3">The sequence shown here is derived from an EMBL/GenBank/DDBJ whole genome shotgun (WGS) entry which is preliminary data.</text>
</comment>
<evidence type="ECO:0000256" key="2">
    <source>
        <dbReference type="SAM" id="MobiDB-lite"/>
    </source>
</evidence>
<gene>
    <name evidence="3" type="ORF">POCTA_138.1.T0110127</name>
</gene>